<dbReference type="KEGG" id="nsr:NS506_01448"/>
<dbReference type="Gene3D" id="1.10.12.10">
    <property type="entry name" value="Lyase 2-enoyl-coa Hydratase, Chain A, domain 2"/>
    <property type="match status" value="1"/>
</dbReference>
<comment type="similarity">
    <text evidence="1">Belongs to the enoyl-CoA hydratase/isomerase family.</text>
</comment>
<dbReference type="PANTHER" id="PTHR43802:SF1">
    <property type="entry name" value="IP11341P-RELATED"/>
    <property type="match status" value="1"/>
</dbReference>
<dbReference type="SUPFAM" id="SSF52096">
    <property type="entry name" value="ClpP/crotonase"/>
    <property type="match status" value="1"/>
</dbReference>
<dbReference type="InterPro" id="IPR014748">
    <property type="entry name" value="Enoyl-CoA_hydra_C"/>
</dbReference>
<protein>
    <submittedName>
        <fullName evidence="3">Crotonase</fullName>
    </submittedName>
    <submittedName>
        <fullName evidence="2">Trans-feruloyl-CoA hydratase</fullName>
        <ecNumber evidence="2">4.1.2.41</ecNumber>
        <ecNumber evidence="2">4.2.1.101</ecNumber>
    </submittedName>
</protein>
<evidence type="ECO:0000313" key="2">
    <source>
        <dbReference type="EMBL" id="APA95519.1"/>
    </source>
</evidence>
<name>A0ABC8AMZ9_9NOCA</name>
<dbReference type="Proteomes" id="UP000037179">
    <property type="component" value="Unassembled WGS sequence"/>
</dbReference>
<keyword evidence="2" id="KW-0456">Lyase</keyword>
<gene>
    <name evidence="2" type="ORF">NS506_01448</name>
    <name evidence="3" type="ORF">NSK11_contig00002-0003</name>
</gene>
<dbReference type="AlphaFoldDB" id="A0ABC8AMZ9"/>
<dbReference type="Gene3D" id="3.90.226.10">
    <property type="entry name" value="2-enoyl-CoA Hydratase, Chain A, domain 1"/>
    <property type="match status" value="1"/>
</dbReference>
<reference evidence="4" key="1">
    <citation type="submission" date="2015-07" db="EMBL/GenBank/DDBJ databases">
        <title>Nocardia seriolae U-1 whole genome shotgun sequence.</title>
        <authorList>
            <person name="Imajoh M."/>
            <person name="Fukumoto Y."/>
            <person name="Sukeda M."/>
            <person name="Yamane J."/>
            <person name="Yamasaki K."/>
            <person name="Shimizu M."/>
            <person name="Ohnishi K."/>
            <person name="Oshima S."/>
        </authorList>
    </citation>
    <scope>NUCLEOTIDE SEQUENCE [LARGE SCALE GENOMIC DNA]</scope>
    <source>
        <strain evidence="4">U-1</strain>
    </source>
</reference>
<evidence type="ECO:0000313" key="4">
    <source>
        <dbReference type="Proteomes" id="UP000037179"/>
    </source>
</evidence>
<sequence>MINPMTGHGDYRTLTVEVSDRVATITLNRPDRRNAFTREMGSELSRAYRACDTDDQVRAIVLTGHPPAFCAGADLSAGESTFTDPAADFSAAGIDMPAWRLHKPVIAAVNGHALGIGLTLALQCDLRIMATEAKYAIIQVQRGMIGDAYSHWTLPRLIGISRAAQLLLTGTTFNGTQAESWGLATQSLPADQVLPTAQSLAHTIAVNTAPLAIAATKQLLWSTFENDATRIGTSETNLHLLLMSQPDAKEGVRAYLDRRPPNWTSNPHDLP</sequence>
<dbReference type="InterPro" id="IPR001753">
    <property type="entry name" value="Enoyl-CoA_hydra/iso"/>
</dbReference>
<dbReference type="PANTHER" id="PTHR43802">
    <property type="entry name" value="ENOYL-COA HYDRATASE"/>
    <property type="match status" value="1"/>
</dbReference>
<dbReference type="GO" id="GO:0016829">
    <property type="term" value="F:lyase activity"/>
    <property type="evidence" value="ECO:0007669"/>
    <property type="project" value="UniProtKB-KW"/>
</dbReference>
<reference evidence="3 4" key="2">
    <citation type="journal article" date="2016" name="Genome Announc.">
        <title>Draft Genome Sequence of Erythromycin- and Oxytetracycline-Sensitive Nocardia seriolae Strain U-1 (NBRC 110359).</title>
        <authorList>
            <person name="Imajoh M."/>
            <person name="Sukeda M."/>
            <person name="Shimizu M."/>
            <person name="Yamane J."/>
            <person name="Ohnishi K."/>
            <person name="Oshima S."/>
        </authorList>
    </citation>
    <scope>NUCLEOTIDE SEQUENCE [LARGE SCALE GENOMIC DNA]</scope>
    <source>
        <strain evidence="3 4">U-1</strain>
    </source>
</reference>
<reference evidence="2 5" key="3">
    <citation type="submission" date="2016-10" db="EMBL/GenBank/DDBJ databases">
        <title>Genome sequence of Nocardia seriolae strain EM150506, isolated from Anguila japonica.</title>
        <authorList>
            <person name="Han H.-J."/>
        </authorList>
    </citation>
    <scope>NUCLEOTIDE SEQUENCE [LARGE SCALE GENOMIC DNA]</scope>
    <source>
        <strain evidence="2 5">EM150506</strain>
    </source>
</reference>
<dbReference type="EMBL" id="BBYQ01000002">
    <property type="protein sequence ID" value="GAP26058.1"/>
    <property type="molecule type" value="Genomic_DNA"/>
</dbReference>
<dbReference type="Pfam" id="PF00378">
    <property type="entry name" value="ECH_1"/>
    <property type="match status" value="1"/>
</dbReference>
<accession>A0ABC8AMZ9</accession>
<dbReference type="InterPro" id="IPR029045">
    <property type="entry name" value="ClpP/crotonase-like_dom_sf"/>
</dbReference>
<evidence type="ECO:0000313" key="3">
    <source>
        <dbReference type="EMBL" id="GAP26058.1"/>
    </source>
</evidence>
<keyword evidence="4" id="KW-1185">Reference proteome</keyword>
<dbReference type="EC" id="4.2.1.101" evidence="2"/>
<dbReference type="CDD" id="cd06558">
    <property type="entry name" value="crotonase-like"/>
    <property type="match status" value="1"/>
</dbReference>
<proteinExistence type="inferred from homology"/>
<evidence type="ECO:0000313" key="5">
    <source>
        <dbReference type="Proteomes" id="UP000180166"/>
    </source>
</evidence>
<dbReference type="EMBL" id="CP017839">
    <property type="protein sequence ID" value="APA95519.1"/>
    <property type="molecule type" value="Genomic_DNA"/>
</dbReference>
<dbReference type="Proteomes" id="UP000180166">
    <property type="component" value="Chromosome"/>
</dbReference>
<dbReference type="EC" id="4.1.2.41" evidence="2"/>
<organism evidence="2 5">
    <name type="scientific">Nocardia seriolae</name>
    <dbReference type="NCBI Taxonomy" id="37332"/>
    <lineage>
        <taxon>Bacteria</taxon>
        <taxon>Bacillati</taxon>
        <taxon>Actinomycetota</taxon>
        <taxon>Actinomycetes</taxon>
        <taxon>Mycobacteriales</taxon>
        <taxon>Nocardiaceae</taxon>
        <taxon>Nocardia</taxon>
    </lineage>
</organism>
<evidence type="ECO:0000256" key="1">
    <source>
        <dbReference type="ARBA" id="ARBA00005254"/>
    </source>
</evidence>